<evidence type="ECO:0000256" key="4">
    <source>
        <dbReference type="ARBA" id="ARBA00022741"/>
    </source>
</evidence>
<keyword evidence="2 10" id="KW-0963">Cytoplasm</keyword>
<organism evidence="14 15">
    <name type="scientific">Oscillibacter hominis</name>
    <dbReference type="NCBI Taxonomy" id="2763056"/>
    <lineage>
        <taxon>Bacteria</taxon>
        <taxon>Bacillati</taxon>
        <taxon>Bacillota</taxon>
        <taxon>Clostridia</taxon>
        <taxon>Eubacteriales</taxon>
        <taxon>Oscillospiraceae</taxon>
        <taxon>Oscillibacter</taxon>
    </lineage>
</organism>
<feature type="binding site" evidence="10">
    <location>
        <position position="907"/>
    </location>
    <ligand>
        <name>Zn(2+)</name>
        <dbReference type="ChEBI" id="CHEBI:29105"/>
    </ligand>
</feature>
<keyword evidence="4 10" id="KW-0547">Nucleotide-binding</keyword>
<dbReference type="Pfam" id="PF00133">
    <property type="entry name" value="tRNA-synt_1"/>
    <property type="match status" value="1"/>
</dbReference>
<accession>A0A7G9B3U0</accession>
<dbReference type="Gene3D" id="3.40.50.620">
    <property type="entry name" value="HUPs"/>
    <property type="match status" value="2"/>
</dbReference>
<evidence type="ECO:0000256" key="5">
    <source>
        <dbReference type="ARBA" id="ARBA00022840"/>
    </source>
</evidence>
<dbReference type="GO" id="GO:0004822">
    <property type="term" value="F:isoleucine-tRNA ligase activity"/>
    <property type="evidence" value="ECO:0007669"/>
    <property type="project" value="UniProtKB-UniRule"/>
</dbReference>
<evidence type="ECO:0000313" key="14">
    <source>
        <dbReference type="EMBL" id="QNL44221.1"/>
    </source>
</evidence>
<reference evidence="14 15" key="1">
    <citation type="submission" date="2020-08" db="EMBL/GenBank/DDBJ databases">
        <authorList>
            <person name="Liu C."/>
            <person name="Sun Q."/>
        </authorList>
    </citation>
    <scope>NUCLEOTIDE SEQUENCE [LARGE SCALE GENOMIC DNA]</scope>
    <source>
        <strain evidence="14 15">NSJ-62</strain>
    </source>
</reference>
<comment type="domain">
    <text evidence="10">IleRS has two distinct active sites: one for aminoacylation and one for editing. The misactivated valine is translocated from the active site to the editing site, which sterically excludes the correctly activated isoleucine. The single editing site contains two valyl binding pockets, one specific for each substrate (Val-AMP or Val-tRNA(Ile)).</text>
</comment>
<evidence type="ECO:0000256" key="6">
    <source>
        <dbReference type="ARBA" id="ARBA00022917"/>
    </source>
</evidence>
<comment type="catalytic activity">
    <reaction evidence="9 10">
        <text>tRNA(Ile) + L-isoleucine + ATP = L-isoleucyl-tRNA(Ile) + AMP + diphosphate</text>
        <dbReference type="Rhea" id="RHEA:11060"/>
        <dbReference type="Rhea" id="RHEA-COMP:9666"/>
        <dbReference type="Rhea" id="RHEA-COMP:9695"/>
        <dbReference type="ChEBI" id="CHEBI:30616"/>
        <dbReference type="ChEBI" id="CHEBI:33019"/>
        <dbReference type="ChEBI" id="CHEBI:58045"/>
        <dbReference type="ChEBI" id="CHEBI:78442"/>
        <dbReference type="ChEBI" id="CHEBI:78528"/>
        <dbReference type="ChEBI" id="CHEBI:456215"/>
        <dbReference type="EC" id="6.1.1.5"/>
    </reaction>
</comment>
<evidence type="ECO:0000256" key="9">
    <source>
        <dbReference type="ARBA" id="ARBA00048359"/>
    </source>
</evidence>
<evidence type="ECO:0000256" key="3">
    <source>
        <dbReference type="ARBA" id="ARBA00022598"/>
    </source>
</evidence>
<dbReference type="RefSeq" id="WP_187332822.1">
    <property type="nucleotide sequence ID" value="NZ_CP060490.1"/>
</dbReference>
<comment type="function">
    <text evidence="8 10">Catalyzes the attachment of isoleucine to tRNA(Ile). As IleRS can inadvertently accommodate and process structurally similar amino acids such as valine, to avoid such errors it has two additional distinct tRNA(Ile)-dependent editing activities. One activity is designated as 'pretransfer' editing and involves the hydrolysis of activated Val-AMP. The other activity is designated 'posttransfer' editing and involves deacylation of mischarged Val-tRNA(Ile).</text>
</comment>
<dbReference type="GO" id="GO:0005829">
    <property type="term" value="C:cytosol"/>
    <property type="evidence" value="ECO:0007669"/>
    <property type="project" value="TreeGrafter"/>
</dbReference>
<dbReference type="Gene3D" id="1.10.10.830">
    <property type="entry name" value="Ile-tRNA synthetase CP2 domain-like"/>
    <property type="match status" value="1"/>
</dbReference>
<keyword evidence="10" id="KW-0479">Metal-binding</keyword>
<evidence type="ECO:0000256" key="2">
    <source>
        <dbReference type="ARBA" id="ARBA00022490"/>
    </source>
</evidence>
<dbReference type="InterPro" id="IPR002300">
    <property type="entry name" value="aa-tRNA-synth_Ia"/>
</dbReference>
<feature type="domain" description="Methionyl/Valyl/Leucyl/Isoleucyl-tRNA synthetase anticodon-binding" evidence="13">
    <location>
        <begin position="683"/>
        <end position="841"/>
    </location>
</feature>
<dbReference type="InterPro" id="IPR013155">
    <property type="entry name" value="M/V/L/I-tRNA-synth_anticd-bd"/>
</dbReference>
<feature type="short sequence motif" description="'KMSKS' region" evidence="10">
    <location>
        <begin position="601"/>
        <end position="605"/>
    </location>
</feature>
<feature type="binding site" evidence="10">
    <location>
        <position position="924"/>
    </location>
    <ligand>
        <name>Zn(2+)</name>
        <dbReference type="ChEBI" id="CHEBI:29105"/>
    </ligand>
</feature>
<dbReference type="CDD" id="cd07960">
    <property type="entry name" value="Anticodon_Ia_Ile_BEm"/>
    <property type="match status" value="1"/>
</dbReference>
<evidence type="ECO:0000259" key="13">
    <source>
        <dbReference type="Pfam" id="PF08264"/>
    </source>
</evidence>
<evidence type="ECO:0000313" key="15">
    <source>
        <dbReference type="Proteomes" id="UP000515960"/>
    </source>
</evidence>
<sequence>MDYNKTINLPQTEFPMRAGLPKREPDMLRRWEESDLYNEMLKKNEGKPLFSLHDGPPFSNGDLHMGHALNKALKDFITRSYAMRGYYTPYIPGWDNHGMPIESAIIKKNKLNRKAMSVPEFRSACHDFAQHYIDVQMEGFKRMGVLADWEHPYKTMDPRFEAEEVKVFGEMFKKGYIYKGLKPVYWCPKDETALAEAEIEYQDDPCTTVYVKFPMHDDLGKLGAYDPKKLFFVIWTTTIWTLPGNLGIALHPEEPYALVKAPGGEVYIMAEALVEKVMKVGGVEGYEVVETHPGAFFENMLADHPFLPKTSRVLLADYVTMDSGTGCVHTAPGFGADDYETCKRYGMDMVVPVDDQGRHTDYAGKYAGMKTDESNPIILSDMKESGALFASEDIVHSYPHCWRCKGPIIFRATPQWFCSVESFKDEAVAACDDVRWVPAWGKERMISMIRERNDWCISRQRKWGLPIPVFYCPECGKPICNDETIAAVAGLFEREGSNAWFAKEAEDILPKGFTCPHCGADHGFTKEEDTLDGWFDSGSSHVAAMRKEQGFWPSTMYLEGLDQYRGWFQSALLTAVGALGKGAPFQECLTHGWTVDGEGKAMHKSLGNGMDPAEIFRDFGADLLRLWAASADYHADVRCSKEIFKQLSQNYLKFRNTARYCLGNLDGFDPNDLVAPEDMEELDRWAVTRLNGLVEAGLKAYDNYEFHVLTHLVNDFCVVDLSSFYLDIIKDRLYCEEKDGALRRSAQTALYLILDTMTKLMAPILAFTCDEIWQAMPHREGDDPRNVVLNQMNGVFSDYALSDKAMAKWDTVIRLRSDVNSVLEAARAQKKIGKALEAHVTLHAADGDAMSALAQVAALNLAELFIVSECTITSAEAASDSVVGQGTNFPGLSVEVSEAAGEKCQRCWMHSLQVGEDPNHPGLCPRCANVVRKLPQF</sequence>
<dbReference type="InterPro" id="IPR014729">
    <property type="entry name" value="Rossmann-like_a/b/a_fold"/>
</dbReference>
<keyword evidence="6 10" id="KW-0648">Protein biosynthesis</keyword>
<keyword evidence="5 10" id="KW-0067">ATP-binding</keyword>
<name>A0A7G9B3U0_9FIRM</name>
<dbReference type="PANTHER" id="PTHR42765:SF1">
    <property type="entry name" value="ISOLEUCINE--TRNA LIGASE, MITOCHONDRIAL"/>
    <property type="match status" value="1"/>
</dbReference>
<dbReference type="Proteomes" id="UP000515960">
    <property type="component" value="Chromosome"/>
</dbReference>
<dbReference type="HAMAP" id="MF_02002">
    <property type="entry name" value="Ile_tRNA_synth_type1"/>
    <property type="match status" value="1"/>
</dbReference>
<dbReference type="InterPro" id="IPR050081">
    <property type="entry name" value="Ile-tRNA_ligase"/>
</dbReference>
<gene>
    <name evidence="10 14" type="primary">ileS</name>
    <name evidence="14" type="ORF">H8790_12390</name>
</gene>
<evidence type="ECO:0000259" key="12">
    <source>
        <dbReference type="Pfam" id="PF06827"/>
    </source>
</evidence>
<dbReference type="GO" id="GO:0008270">
    <property type="term" value="F:zinc ion binding"/>
    <property type="evidence" value="ECO:0007669"/>
    <property type="project" value="UniProtKB-UniRule"/>
</dbReference>
<dbReference type="EMBL" id="CP060490">
    <property type="protein sequence ID" value="QNL44221.1"/>
    <property type="molecule type" value="Genomic_DNA"/>
</dbReference>
<keyword evidence="10" id="KW-0862">Zinc</keyword>
<feature type="domain" description="Aminoacyl-tRNA synthetase class Ia" evidence="11">
    <location>
        <begin position="27"/>
        <end position="639"/>
    </location>
</feature>
<dbReference type="PRINTS" id="PR00984">
    <property type="entry name" value="TRNASYNTHILE"/>
</dbReference>
<proteinExistence type="inferred from homology"/>
<feature type="domain" description="Zinc finger FPG/IleRS-type" evidence="12">
    <location>
        <begin position="901"/>
        <end position="930"/>
    </location>
</feature>
<dbReference type="InterPro" id="IPR033708">
    <property type="entry name" value="Anticodon_Ile_BEm"/>
</dbReference>
<comment type="subcellular location">
    <subcellularLocation>
        <location evidence="10">Cytoplasm</location>
    </subcellularLocation>
</comment>
<dbReference type="InterPro" id="IPR010663">
    <property type="entry name" value="Znf_FPG/IleRS"/>
</dbReference>
<dbReference type="InterPro" id="IPR009008">
    <property type="entry name" value="Val/Leu/Ile-tRNA-synth_edit"/>
</dbReference>
<dbReference type="InterPro" id="IPR002301">
    <property type="entry name" value="Ile-tRNA-ligase"/>
</dbReference>
<dbReference type="Gene3D" id="1.10.730.20">
    <property type="match status" value="1"/>
</dbReference>
<dbReference type="InterPro" id="IPR023585">
    <property type="entry name" value="Ile-tRNA-ligase_type1"/>
</dbReference>
<dbReference type="GO" id="GO:0006428">
    <property type="term" value="P:isoleucyl-tRNA aminoacylation"/>
    <property type="evidence" value="ECO:0007669"/>
    <property type="project" value="UniProtKB-UniRule"/>
</dbReference>
<dbReference type="GO" id="GO:0002161">
    <property type="term" value="F:aminoacyl-tRNA deacylase activity"/>
    <property type="evidence" value="ECO:0007669"/>
    <property type="project" value="InterPro"/>
</dbReference>
<dbReference type="SUPFAM" id="SSF47323">
    <property type="entry name" value="Anticodon-binding domain of a subclass of class I aminoacyl-tRNA synthetases"/>
    <property type="match status" value="1"/>
</dbReference>
<dbReference type="PANTHER" id="PTHR42765">
    <property type="entry name" value="SOLEUCYL-TRNA SYNTHETASE"/>
    <property type="match status" value="1"/>
</dbReference>
<dbReference type="Gene3D" id="3.90.740.10">
    <property type="entry name" value="Valyl/Leucyl/Isoleucyl-tRNA synthetase, editing domain"/>
    <property type="match status" value="1"/>
</dbReference>
<dbReference type="GO" id="GO:0000049">
    <property type="term" value="F:tRNA binding"/>
    <property type="evidence" value="ECO:0007669"/>
    <property type="project" value="InterPro"/>
</dbReference>
<dbReference type="EC" id="6.1.1.5" evidence="10"/>
<comment type="cofactor">
    <cofactor evidence="10">
        <name>Zn(2+)</name>
        <dbReference type="ChEBI" id="CHEBI:29105"/>
    </cofactor>
    <text evidence="10">Binds 1 zinc ion per subunit.</text>
</comment>
<keyword evidence="7 10" id="KW-0030">Aminoacyl-tRNA synthetase</keyword>
<dbReference type="InterPro" id="IPR009080">
    <property type="entry name" value="tRNAsynth_Ia_anticodon-bd"/>
</dbReference>
<dbReference type="SUPFAM" id="SSF50677">
    <property type="entry name" value="ValRS/IleRS/LeuRS editing domain"/>
    <property type="match status" value="1"/>
</dbReference>
<evidence type="ECO:0000256" key="1">
    <source>
        <dbReference type="ARBA" id="ARBA00006887"/>
    </source>
</evidence>
<evidence type="ECO:0000256" key="7">
    <source>
        <dbReference type="ARBA" id="ARBA00023146"/>
    </source>
</evidence>
<dbReference type="AlphaFoldDB" id="A0A7G9B3U0"/>
<dbReference type="CDD" id="cd00818">
    <property type="entry name" value="IleRS_core"/>
    <property type="match status" value="1"/>
</dbReference>
<comment type="subunit">
    <text evidence="10">Monomer.</text>
</comment>
<dbReference type="InterPro" id="IPR001412">
    <property type="entry name" value="aa-tRNA-synth_I_CS"/>
</dbReference>
<dbReference type="PROSITE" id="PS00178">
    <property type="entry name" value="AA_TRNA_LIGASE_I"/>
    <property type="match status" value="1"/>
</dbReference>
<dbReference type="Pfam" id="PF08264">
    <property type="entry name" value="Anticodon_1"/>
    <property type="match status" value="1"/>
</dbReference>
<feature type="binding site" evidence="10">
    <location>
        <position position="604"/>
    </location>
    <ligand>
        <name>ATP</name>
        <dbReference type="ChEBI" id="CHEBI:30616"/>
    </ligand>
</feature>
<evidence type="ECO:0000259" key="11">
    <source>
        <dbReference type="Pfam" id="PF00133"/>
    </source>
</evidence>
<dbReference type="GO" id="GO:0005524">
    <property type="term" value="F:ATP binding"/>
    <property type="evidence" value="ECO:0007669"/>
    <property type="project" value="UniProtKB-UniRule"/>
</dbReference>
<dbReference type="FunFam" id="1.10.730.20:FF:000001">
    <property type="entry name" value="Isoleucine--tRNA ligase"/>
    <property type="match status" value="1"/>
</dbReference>
<dbReference type="Pfam" id="PF06827">
    <property type="entry name" value="zf-FPG_IleRS"/>
    <property type="match status" value="1"/>
</dbReference>
<dbReference type="FunFam" id="3.40.50.620:FF:000152">
    <property type="entry name" value="Isoleucine--tRNA ligase"/>
    <property type="match status" value="1"/>
</dbReference>
<evidence type="ECO:0000256" key="10">
    <source>
        <dbReference type="HAMAP-Rule" id="MF_02002"/>
    </source>
</evidence>
<feature type="binding site" evidence="10">
    <location>
        <position position="559"/>
    </location>
    <ligand>
        <name>L-isoleucyl-5'-AMP</name>
        <dbReference type="ChEBI" id="CHEBI:178002"/>
    </ligand>
</feature>
<feature type="binding site" evidence="10">
    <location>
        <position position="904"/>
    </location>
    <ligand>
        <name>Zn(2+)</name>
        <dbReference type="ChEBI" id="CHEBI:29105"/>
    </ligand>
</feature>
<feature type="binding site" evidence="10">
    <location>
        <position position="927"/>
    </location>
    <ligand>
        <name>Zn(2+)</name>
        <dbReference type="ChEBI" id="CHEBI:29105"/>
    </ligand>
</feature>
<dbReference type="NCBIfam" id="TIGR00392">
    <property type="entry name" value="ileS"/>
    <property type="match status" value="1"/>
</dbReference>
<evidence type="ECO:0000256" key="8">
    <source>
        <dbReference type="ARBA" id="ARBA00025217"/>
    </source>
</evidence>
<protein>
    <recommendedName>
        <fullName evidence="10">Isoleucine--tRNA ligase</fullName>
        <ecNumber evidence="10">6.1.1.5</ecNumber>
    </recommendedName>
    <alternativeName>
        <fullName evidence="10">Isoleucyl-tRNA synthetase</fullName>
        <shortName evidence="10">IleRS</shortName>
    </alternativeName>
</protein>
<dbReference type="SUPFAM" id="SSF52374">
    <property type="entry name" value="Nucleotidylyl transferase"/>
    <property type="match status" value="1"/>
</dbReference>
<keyword evidence="3 10" id="KW-0436">Ligase</keyword>
<dbReference type="KEGG" id="ohi:H8790_12390"/>
<comment type="similarity">
    <text evidence="1 10">Belongs to the class-I aminoacyl-tRNA synthetase family. IleS type 1 subfamily.</text>
</comment>
<feature type="short sequence motif" description="'HIGH' region" evidence="10">
    <location>
        <begin position="57"/>
        <end position="67"/>
    </location>
</feature>
<keyword evidence="15" id="KW-1185">Reference proteome</keyword>